<comment type="caution">
    <text evidence="2">The sequence shown here is derived from an EMBL/GenBank/DDBJ whole genome shotgun (WGS) entry which is preliminary data.</text>
</comment>
<evidence type="ECO:0000313" key="3">
    <source>
        <dbReference type="Proteomes" id="UP001232584"/>
    </source>
</evidence>
<dbReference type="Gene3D" id="3.40.50.1820">
    <property type="entry name" value="alpha/beta hydrolase"/>
    <property type="match status" value="1"/>
</dbReference>
<dbReference type="EMBL" id="JAUSWG010000010">
    <property type="protein sequence ID" value="MDQ0557349.1"/>
    <property type="molecule type" value="Genomic_DNA"/>
</dbReference>
<evidence type="ECO:0000259" key="1">
    <source>
        <dbReference type="Pfam" id="PF12697"/>
    </source>
</evidence>
<dbReference type="RefSeq" id="WP_307508236.1">
    <property type="nucleotide sequence ID" value="NZ_BAAACE010000005.1"/>
</dbReference>
<organism evidence="2 3">
    <name type="scientific">Paraclostridium ghonii</name>
    <dbReference type="NCBI Taxonomy" id="29358"/>
    <lineage>
        <taxon>Bacteria</taxon>
        <taxon>Bacillati</taxon>
        <taxon>Bacillota</taxon>
        <taxon>Clostridia</taxon>
        <taxon>Peptostreptococcales</taxon>
        <taxon>Peptostreptococcaceae</taxon>
        <taxon>Paraclostridium</taxon>
    </lineage>
</organism>
<protein>
    <submittedName>
        <fullName evidence="2">Pimeloyl-ACP methyl ester carboxylesterase</fullName>
    </submittedName>
</protein>
<sequence>MRFKEYGDSHLPTIILLHGGGLADWSLKNIVESFKETYHVVTPIIDGHGGEDNFISIEDSSEKLLNYIDNHLNGSVFALGGLSIGAQIVIETLCNRLDIAENIIIESGLIYPIKGTKIFMAPIISMSYGLIKQRWFSKMQSKSLFVPDELFEQYYNDSRRMTKESLINMIISNGTYKLKKSRLNTTAKVLILVGEKESNIMKKSAIELNKRISNSKLCIIPGMGHGEISLNYPTKYVELMMELFKSEKVLNIVY</sequence>
<dbReference type="InterPro" id="IPR029058">
    <property type="entry name" value="AB_hydrolase_fold"/>
</dbReference>
<name>A0ABU0N302_9FIRM</name>
<dbReference type="Pfam" id="PF12697">
    <property type="entry name" value="Abhydrolase_6"/>
    <property type="match status" value="1"/>
</dbReference>
<dbReference type="InterPro" id="IPR000073">
    <property type="entry name" value="AB_hydrolase_1"/>
</dbReference>
<feature type="domain" description="AB hydrolase-1" evidence="1">
    <location>
        <begin position="14"/>
        <end position="225"/>
    </location>
</feature>
<accession>A0ABU0N302</accession>
<dbReference type="Proteomes" id="UP001232584">
    <property type="component" value="Unassembled WGS sequence"/>
</dbReference>
<dbReference type="SUPFAM" id="SSF53474">
    <property type="entry name" value="alpha/beta-Hydrolases"/>
    <property type="match status" value="1"/>
</dbReference>
<keyword evidence="3" id="KW-1185">Reference proteome</keyword>
<reference evidence="2 3" key="1">
    <citation type="submission" date="2023-07" db="EMBL/GenBank/DDBJ databases">
        <title>Genomic Encyclopedia of Type Strains, Phase IV (KMG-IV): sequencing the most valuable type-strain genomes for metagenomic binning, comparative biology and taxonomic classification.</title>
        <authorList>
            <person name="Goeker M."/>
        </authorList>
    </citation>
    <scope>NUCLEOTIDE SEQUENCE [LARGE SCALE GENOMIC DNA]</scope>
    <source>
        <strain evidence="2 3">DSM 15049</strain>
    </source>
</reference>
<evidence type="ECO:0000313" key="2">
    <source>
        <dbReference type="EMBL" id="MDQ0557349.1"/>
    </source>
</evidence>
<gene>
    <name evidence="2" type="ORF">QOZ92_002475</name>
</gene>
<proteinExistence type="predicted"/>